<feature type="region of interest" description="Disordered" evidence="1">
    <location>
        <begin position="1"/>
        <end position="316"/>
    </location>
</feature>
<accession>A0A1S3F5Q9</accession>
<name>A0A1S3F5Q9_DIPOR</name>
<proteinExistence type="predicted"/>
<feature type="compositionally biased region" description="Pro residues" evidence="1">
    <location>
        <begin position="253"/>
        <end position="269"/>
    </location>
</feature>
<evidence type="ECO:0000313" key="3">
    <source>
        <dbReference type="RefSeq" id="XP_012871585.1"/>
    </source>
</evidence>
<feature type="compositionally biased region" description="Basic residues" evidence="1">
    <location>
        <begin position="144"/>
        <end position="153"/>
    </location>
</feature>
<feature type="compositionally biased region" description="Low complexity" evidence="1">
    <location>
        <begin position="74"/>
        <end position="90"/>
    </location>
</feature>
<evidence type="ECO:0000256" key="1">
    <source>
        <dbReference type="SAM" id="MobiDB-lite"/>
    </source>
</evidence>
<sequence length="328" mass="34020">MGNLVTPQASSPLPDLAASGPSSFPRGTEGCFPGRSSFIPLSPGPRTASQAVGWAEDGGPAQGRAFWPATAWISAPSGRGEGAGAAAAPTRAPPPATPPSSQGHRGPCFPRRAPPTPAGPSRCSTRTSRTPRRPRTPLPSSRFRPARRARRRGGAPLPRQGVAWVVTPSRSDARPTCGAVARETRPAVWRLRTGGGGERPRAPSAGVPGSPGRRFRGGAPGPDRGPGPPTPSLPRPGPLTPSPPPTRLLGLPAPLPSVPGPPRSQPPRPLTSHPLGPRPRAPQPPRPGLLSHSCRGRPLQHALGRGRPQFPPQLVSGRPCYVWSAIGR</sequence>
<protein>
    <submittedName>
        <fullName evidence="3">Vegetative cell wall protein gp1-like</fullName>
    </submittedName>
</protein>
<keyword evidence="2" id="KW-1185">Reference proteome</keyword>
<dbReference type="GeneID" id="105985541"/>
<dbReference type="AlphaFoldDB" id="A0A1S3F5Q9"/>
<dbReference type="Proteomes" id="UP000081671">
    <property type="component" value="Unplaced"/>
</dbReference>
<dbReference type="KEGG" id="dord:105985541"/>
<feature type="compositionally biased region" description="Pro residues" evidence="1">
    <location>
        <begin position="276"/>
        <end position="287"/>
    </location>
</feature>
<organism evidence="2 3">
    <name type="scientific">Dipodomys ordii</name>
    <name type="common">Ord's kangaroo rat</name>
    <dbReference type="NCBI Taxonomy" id="10020"/>
    <lineage>
        <taxon>Eukaryota</taxon>
        <taxon>Metazoa</taxon>
        <taxon>Chordata</taxon>
        <taxon>Craniata</taxon>
        <taxon>Vertebrata</taxon>
        <taxon>Euteleostomi</taxon>
        <taxon>Mammalia</taxon>
        <taxon>Eutheria</taxon>
        <taxon>Euarchontoglires</taxon>
        <taxon>Glires</taxon>
        <taxon>Rodentia</taxon>
        <taxon>Castorimorpha</taxon>
        <taxon>Heteromyidae</taxon>
        <taxon>Dipodomyinae</taxon>
        <taxon>Dipodomys</taxon>
    </lineage>
</organism>
<evidence type="ECO:0000313" key="2">
    <source>
        <dbReference type="Proteomes" id="UP000081671"/>
    </source>
</evidence>
<dbReference type="RefSeq" id="XP_012871585.1">
    <property type="nucleotide sequence ID" value="XM_013016131.1"/>
</dbReference>
<feature type="compositionally biased region" description="Pro residues" evidence="1">
    <location>
        <begin position="223"/>
        <end position="246"/>
    </location>
</feature>
<dbReference type="InParanoid" id="A0A1S3F5Q9"/>
<reference evidence="3" key="1">
    <citation type="submission" date="2025-08" db="UniProtKB">
        <authorList>
            <consortium name="RefSeq"/>
        </authorList>
    </citation>
    <scope>IDENTIFICATION</scope>
    <source>
        <tissue evidence="3">Kidney</tissue>
    </source>
</reference>
<gene>
    <name evidence="3" type="primary">LOC105985541</name>
</gene>
<feature type="compositionally biased region" description="Polar residues" evidence="1">
    <location>
        <begin position="1"/>
        <end position="11"/>
    </location>
</feature>